<keyword evidence="2" id="KW-1185">Reference proteome</keyword>
<reference evidence="1 2" key="1">
    <citation type="submission" date="2020-02" db="EMBL/GenBank/DDBJ databases">
        <title>Draft genome sequence of Lactococcus sp. Hs30E4-3.</title>
        <authorList>
            <person name="Noda S."/>
            <person name="Yuki M."/>
            <person name="Ohkuma M."/>
        </authorList>
    </citation>
    <scope>NUCLEOTIDE SEQUENCE [LARGE SCALE GENOMIC DNA]</scope>
    <source>
        <strain evidence="1 2">Hs30E4-3</strain>
    </source>
</reference>
<sequence>MTRKVSGVDCLKIKVATKLYERVPWQSSLDVTYISKRQRAKIKEDYLAAVPFKIASIGIDLTNEIQLLLDEVLVAITRFDAIQQEKKYSFPALLLRSESAASSQIENLTSSVRNIALAELNVEASHNAKLILGNVKAMREAIKSDSDIDKDVIKEIHKNLIEPSGEDFGGHFRDEQV</sequence>
<dbReference type="Gene3D" id="1.10.3290.10">
    <property type="entry name" value="Fido-like domain"/>
    <property type="match status" value="1"/>
</dbReference>
<protein>
    <submittedName>
        <fullName evidence="1">Uncharacterized protein</fullName>
    </submittedName>
</protein>
<dbReference type="Proteomes" id="UP000480303">
    <property type="component" value="Unassembled WGS sequence"/>
</dbReference>
<organism evidence="1 2">
    <name type="scientific">Pseudolactococcus hodotermopsidis</name>
    <dbReference type="NCBI Taxonomy" id="2709157"/>
    <lineage>
        <taxon>Bacteria</taxon>
        <taxon>Bacillati</taxon>
        <taxon>Bacillota</taxon>
        <taxon>Bacilli</taxon>
        <taxon>Lactobacillales</taxon>
        <taxon>Streptococcaceae</taxon>
        <taxon>Pseudolactococcus</taxon>
    </lineage>
</organism>
<dbReference type="AlphaFoldDB" id="A0A6A0BF13"/>
<dbReference type="InterPro" id="IPR036597">
    <property type="entry name" value="Fido-like_dom_sf"/>
</dbReference>
<evidence type="ECO:0000313" key="2">
    <source>
        <dbReference type="Proteomes" id="UP000480303"/>
    </source>
</evidence>
<evidence type="ECO:0000313" key="1">
    <source>
        <dbReference type="EMBL" id="GFH43293.1"/>
    </source>
</evidence>
<accession>A0A6A0BF13</accession>
<gene>
    <name evidence="1" type="ORF">Hs30E_18440</name>
</gene>
<name>A0A6A0BF13_9LACT</name>
<dbReference type="EMBL" id="BLLI01000074">
    <property type="protein sequence ID" value="GFH43293.1"/>
    <property type="molecule type" value="Genomic_DNA"/>
</dbReference>
<proteinExistence type="predicted"/>
<comment type="caution">
    <text evidence="1">The sequence shown here is derived from an EMBL/GenBank/DDBJ whole genome shotgun (WGS) entry which is preliminary data.</text>
</comment>